<dbReference type="PROSITE" id="PS50010">
    <property type="entry name" value="DH_2"/>
    <property type="match status" value="1"/>
</dbReference>
<protein>
    <submittedName>
        <fullName evidence="3">PH domain containing protein</fullName>
    </submittedName>
</protein>
<feature type="domain" description="PH" evidence="1">
    <location>
        <begin position="157"/>
        <end position="284"/>
    </location>
</feature>
<dbReference type="SUPFAM" id="SSF48065">
    <property type="entry name" value="DBL homology domain (DH-domain)"/>
    <property type="match status" value="1"/>
</dbReference>
<dbReference type="InterPro" id="IPR035899">
    <property type="entry name" value="DBL_dom_sf"/>
</dbReference>
<dbReference type="InterPro" id="IPR000219">
    <property type="entry name" value="DH_dom"/>
</dbReference>
<proteinExistence type="predicted"/>
<reference evidence="3 4" key="1">
    <citation type="journal article" date="2013" name="Genome Biol.">
        <title>Genome of Acanthamoeba castellanii highlights extensive lateral gene transfer and early evolution of tyrosine kinase signaling.</title>
        <authorList>
            <person name="Clarke M."/>
            <person name="Lohan A.J."/>
            <person name="Liu B."/>
            <person name="Lagkouvardos I."/>
            <person name="Roy S."/>
            <person name="Zafar N."/>
            <person name="Bertelli C."/>
            <person name="Schilde C."/>
            <person name="Kianianmomeni A."/>
            <person name="Burglin T.R."/>
            <person name="Frech C."/>
            <person name="Turcotte B."/>
            <person name="Kopec K.O."/>
            <person name="Synnott J.M."/>
            <person name="Choo C."/>
            <person name="Paponov I."/>
            <person name="Finkler A."/>
            <person name="Soon Heng Tan C."/>
            <person name="Hutchins A.P."/>
            <person name="Weinmeier T."/>
            <person name="Rattei T."/>
            <person name="Chu J.S."/>
            <person name="Gimenez G."/>
            <person name="Irimia M."/>
            <person name="Rigden D.J."/>
            <person name="Fitzpatrick D.A."/>
            <person name="Lorenzo-Morales J."/>
            <person name="Bateman A."/>
            <person name="Chiu C.H."/>
            <person name="Tang P."/>
            <person name="Hegemann P."/>
            <person name="Fromm H."/>
            <person name="Raoult D."/>
            <person name="Greub G."/>
            <person name="Miranda-Saavedra D."/>
            <person name="Chen N."/>
            <person name="Nash P."/>
            <person name="Ginger M.L."/>
            <person name="Horn M."/>
            <person name="Schaap P."/>
            <person name="Caler L."/>
            <person name="Loftus B."/>
        </authorList>
    </citation>
    <scope>NUCLEOTIDE SEQUENCE [LARGE SCALE GENOMIC DNA]</scope>
    <source>
        <strain evidence="3 4">Neff</strain>
    </source>
</reference>
<evidence type="ECO:0000313" key="3">
    <source>
        <dbReference type="EMBL" id="ELR24241.1"/>
    </source>
</evidence>
<dbReference type="Gene3D" id="1.20.900.10">
    <property type="entry name" value="Dbl homology (DH) domain"/>
    <property type="match status" value="1"/>
</dbReference>
<dbReference type="OrthoDB" id="660555at2759"/>
<accession>L8HIM2</accession>
<dbReference type="GO" id="GO:0005737">
    <property type="term" value="C:cytoplasm"/>
    <property type="evidence" value="ECO:0007669"/>
    <property type="project" value="TreeGrafter"/>
</dbReference>
<dbReference type="KEGG" id="acan:ACA1_272640"/>
<evidence type="ECO:0000313" key="4">
    <source>
        <dbReference type="Proteomes" id="UP000011083"/>
    </source>
</evidence>
<dbReference type="PANTHER" id="PTHR12673:SF159">
    <property type="entry name" value="LD03170P"/>
    <property type="match status" value="1"/>
</dbReference>
<gene>
    <name evidence="3" type="ORF">ACA1_272640</name>
</gene>
<feature type="domain" description="DH" evidence="2">
    <location>
        <begin position="1"/>
        <end position="120"/>
    </location>
</feature>
<dbReference type="Pfam" id="PF00621">
    <property type="entry name" value="RhoGEF"/>
    <property type="match status" value="1"/>
</dbReference>
<keyword evidence="4" id="KW-1185">Reference proteome</keyword>
<dbReference type="GeneID" id="14925255"/>
<dbReference type="InterPro" id="IPR011993">
    <property type="entry name" value="PH-like_dom_sf"/>
</dbReference>
<dbReference type="Pfam" id="PF22697">
    <property type="entry name" value="SOS1_NGEF_PH"/>
    <property type="match status" value="1"/>
</dbReference>
<dbReference type="InterPro" id="IPR001849">
    <property type="entry name" value="PH_domain"/>
</dbReference>
<dbReference type="Proteomes" id="UP000011083">
    <property type="component" value="Unassembled WGS sequence"/>
</dbReference>
<dbReference type="SMART" id="SM00233">
    <property type="entry name" value="PH"/>
    <property type="match status" value="1"/>
</dbReference>
<dbReference type="EMBL" id="KB007835">
    <property type="protein sequence ID" value="ELR24241.1"/>
    <property type="molecule type" value="Genomic_DNA"/>
</dbReference>
<dbReference type="InterPro" id="IPR051092">
    <property type="entry name" value="FYVE_RhoGEF_PH"/>
</dbReference>
<dbReference type="PROSITE" id="PS50003">
    <property type="entry name" value="PH_DOMAIN"/>
    <property type="match status" value="1"/>
</dbReference>
<dbReference type="PANTHER" id="PTHR12673">
    <property type="entry name" value="FACIOGENITAL DYSPLASIA PROTEIN"/>
    <property type="match status" value="1"/>
</dbReference>
<dbReference type="RefSeq" id="XP_004353769.1">
    <property type="nucleotide sequence ID" value="XM_004353717.1"/>
</dbReference>
<organism evidence="3 4">
    <name type="scientific">Acanthamoeba castellanii (strain ATCC 30010 / Neff)</name>
    <dbReference type="NCBI Taxonomy" id="1257118"/>
    <lineage>
        <taxon>Eukaryota</taxon>
        <taxon>Amoebozoa</taxon>
        <taxon>Discosea</taxon>
        <taxon>Longamoebia</taxon>
        <taxon>Centramoebida</taxon>
        <taxon>Acanthamoebidae</taxon>
        <taxon>Acanthamoeba</taxon>
    </lineage>
</organism>
<dbReference type="InterPro" id="IPR055251">
    <property type="entry name" value="SOS1_NGEF_PH"/>
</dbReference>
<dbReference type="GO" id="GO:0005085">
    <property type="term" value="F:guanyl-nucleotide exchange factor activity"/>
    <property type="evidence" value="ECO:0007669"/>
    <property type="project" value="InterPro"/>
</dbReference>
<name>L8HIM2_ACACF</name>
<sequence length="302" mass="35366">MAQWSGDTQSQKVGDLFQRILPKLKQEYQRYITDYDMMRERIKLLRAQHVDFSAHVLRFCAAAGGADMGFHLILPIQRIPRYEMLLSTLTKHTPSNHSDYRELVTTLDKIKELLNFLDETKRREDNKRKIQHVMAHLSTPKHKLPRILDEEHMKGRVFLREGLLYDTYGKKRKECYVFMFDEFLIKTSLKNTHRLTTNLTRLGLSQKPAEQKPPQYEYKDIIPFSKVFVSSPSLEEEAEEGLNVTFKLIERNPAPDTPPCVQTFTCSSENERKSWMKDISEAINLSAVMMQVHSTSMIVRRK</sequence>
<evidence type="ECO:0000259" key="2">
    <source>
        <dbReference type="PROSITE" id="PS50010"/>
    </source>
</evidence>
<evidence type="ECO:0000259" key="1">
    <source>
        <dbReference type="PROSITE" id="PS50003"/>
    </source>
</evidence>
<dbReference type="VEuPathDB" id="AmoebaDB:ACA1_272640"/>
<dbReference type="AlphaFoldDB" id="L8HIM2"/>
<dbReference type="SUPFAM" id="SSF50729">
    <property type="entry name" value="PH domain-like"/>
    <property type="match status" value="1"/>
</dbReference>
<dbReference type="Gene3D" id="2.30.29.30">
    <property type="entry name" value="Pleckstrin-homology domain (PH domain)/Phosphotyrosine-binding domain (PTB)"/>
    <property type="match status" value="1"/>
</dbReference>